<feature type="transmembrane region" description="Helical" evidence="1">
    <location>
        <begin position="21"/>
        <end position="47"/>
    </location>
</feature>
<name>A0ABT3SNP3_9MYCO</name>
<evidence type="ECO:0000313" key="2">
    <source>
        <dbReference type="EMBL" id="MCX2941078.1"/>
    </source>
</evidence>
<keyword evidence="1" id="KW-0812">Transmembrane</keyword>
<keyword evidence="3" id="KW-1185">Reference proteome</keyword>
<protein>
    <recommendedName>
        <fullName evidence="4">Transmembrane protein</fullName>
    </recommendedName>
</protein>
<comment type="caution">
    <text evidence="2">The sequence shown here is derived from an EMBL/GenBank/DDBJ whole genome shotgun (WGS) entry which is preliminary data.</text>
</comment>
<dbReference type="RefSeq" id="WP_266000961.1">
    <property type="nucleotide sequence ID" value="NZ_JAPJDN010000057.1"/>
</dbReference>
<keyword evidence="1" id="KW-0472">Membrane</keyword>
<gene>
    <name evidence="2" type="ORF">ORI27_30755</name>
</gene>
<proteinExistence type="predicted"/>
<evidence type="ECO:0000313" key="3">
    <source>
        <dbReference type="Proteomes" id="UP001300745"/>
    </source>
</evidence>
<organism evidence="2 3">
    <name type="scientific">Mycobacterium pinniadriaticum</name>
    <dbReference type="NCBI Taxonomy" id="2994102"/>
    <lineage>
        <taxon>Bacteria</taxon>
        <taxon>Bacillati</taxon>
        <taxon>Actinomycetota</taxon>
        <taxon>Actinomycetes</taxon>
        <taxon>Mycobacteriales</taxon>
        <taxon>Mycobacteriaceae</taxon>
        <taxon>Mycobacterium</taxon>
    </lineage>
</organism>
<reference evidence="2 3" key="1">
    <citation type="submission" date="2022-11" db="EMBL/GenBank/DDBJ databases">
        <title>Mycobacterium sp. nov.</title>
        <authorList>
            <person name="Papic B."/>
            <person name="Spicic S."/>
            <person name="Duvnjak S."/>
        </authorList>
    </citation>
    <scope>NUCLEOTIDE SEQUENCE [LARGE SCALE GENOMIC DNA]</scope>
    <source>
        <strain evidence="2 3">CVI_P4</strain>
    </source>
</reference>
<accession>A0ABT3SNP3</accession>
<keyword evidence="1" id="KW-1133">Transmembrane helix</keyword>
<sequence length="109" mass="11585">MDIKIQVSSTRQQTHSRFPRTIAVYLKMYIIICIITVLLGAINAAILTGVAHSNPGGGVAIAIFPLTLFLLAVAALLFVAISMVLLGAVLRSIGKVIIRALKAIASHLH</sequence>
<evidence type="ECO:0008006" key="4">
    <source>
        <dbReference type="Google" id="ProtNLM"/>
    </source>
</evidence>
<evidence type="ECO:0000256" key="1">
    <source>
        <dbReference type="SAM" id="Phobius"/>
    </source>
</evidence>
<feature type="transmembrane region" description="Helical" evidence="1">
    <location>
        <begin position="59"/>
        <end position="90"/>
    </location>
</feature>
<dbReference type="Proteomes" id="UP001300745">
    <property type="component" value="Unassembled WGS sequence"/>
</dbReference>
<dbReference type="EMBL" id="JAPJDO010000057">
    <property type="protein sequence ID" value="MCX2941078.1"/>
    <property type="molecule type" value="Genomic_DNA"/>
</dbReference>